<comment type="caution">
    <text evidence="2">The sequence shown here is derived from an EMBL/GenBank/DDBJ whole genome shotgun (WGS) entry which is preliminary data.</text>
</comment>
<feature type="region of interest" description="Disordered" evidence="1">
    <location>
        <begin position="124"/>
        <end position="150"/>
    </location>
</feature>
<sequence>MTEYLHTSPLQAFGILEKLCNVCAFVKNLLTVSRAGDLRVLAAPEGDVCSQAPATGGGDGKPKSQPGVQPGTAGPPAHPGKNFLRAAQMNMNFATWGHLMMSILPHYSSFTTFSSHLSTTSDLIGNSTPHLTEKKPELTSSLPGSETTAL</sequence>
<keyword evidence="3" id="KW-1185">Reference proteome</keyword>
<evidence type="ECO:0000313" key="2">
    <source>
        <dbReference type="EMBL" id="MEQ2183586.1"/>
    </source>
</evidence>
<dbReference type="Proteomes" id="UP001476798">
    <property type="component" value="Unassembled WGS sequence"/>
</dbReference>
<feature type="region of interest" description="Disordered" evidence="1">
    <location>
        <begin position="51"/>
        <end position="81"/>
    </location>
</feature>
<organism evidence="2 3">
    <name type="scientific">Goodea atripinnis</name>
    <dbReference type="NCBI Taxonomy" id="208336"/>
    <lineage>
        <taxon>Eukaryota</taxon>
        <taxon>Metazoa</taxon>
        <taxon>Chordata</taxon>
        <taxon>Craniata</taxon>
        <taxon>Vertebrata</taxon>
        <taxon>Euteleostomi</taxon>
        <taxon>Actinopterygii</taxon>
        <taxon>Neopterygii</taxon>
        <taxon>Teleostei</taxon>
        <taxon>Neoteleostei</taxon>
        <taxon>Acanthomorphata</taxon>
        <taxon>Ovalentaria</taxon>
        <taxon>Atherinomorphae</taxon>
        <taxon>Cyprinodontiformes</taxon>
        <taxon>Goodeidae</taxon>
        <taxon>Goodea</taxon>
    </lineage>
</organism>
<evidence type="ECO:0000313" key="3">
    <source>
        <dbReference type="Proteomes" id="UP001476798"/>
    </source>
</evidence>
<name>A0ABV0PJE9_9TELE</name>
<protein>
    <submittedName>
        <fullName evidence="2">Uncharacterized protein</fullName>
    </submittedName>
</protein>
<reference evidence="2 3" key="1">
    <citation type="submission" date="2021-06" db="EMBL/GenBank/DDBJ databases">
        <authorList>
            <person name="Palmer J.M."/>
        </authorList>
    </citation>
    <scope>NUCLEOTIDE SEQUENCE [LARGE SCALE GENOMIC DNA]</scope>
    <source>
        <strain evidence="2 3">GA_2019</strain>
        <tissue evidence="2">Muscle</tissue>
    </source>
</reference>
<accession>A0ABV0PJE9</accession>
<evidence type="ECO:0000256" key="1">
    <source>
        <dbReference type="SAM" id="MobiDB-lite"/>
    </source>
</evidence>
<feature type="compositionally biased region" description="Polar residues" evidence="1">
    <location>
        <begin position="138"/>
        <end position="150"/>
    </location>
</feature>
<dbReference type="EMBL" id="JAHRIO010078377">
    <property type="protein sequence ID" value="MEQ2183586.1"/>
    <property type="molecule type" value="Genomic_DNA"/>
</dbReference>
<proteinExistence type="predicted"/>
<gene>
    <name evidence="2" type="ORF">GOODEAATRI_034283</name>
</gene>